<dbReference type="Gene3D" id="3.40.1620.10">
    <property type="entry name" value="YefM-like domain"/>
    <property type="match status" value="1"/>
</dbReference>
<keyword evidence="3" id="KW-1185">Reference proteome</keyword>
<sequence length="77" mass="8743">MIVNISEAEKNFSKLIDMVYQGEEIIIAKNEMPLVKLVVHTPQKKRQLGLLAGQINIPDDLLEEDEDINTIFYGNNS</sequence>
<evidence type="ECO:0000313" key="2">
    <source>
        <dbReference type="EMBL" id="SLM28982.1"/>
    </source>
</evidence>
<dbReference type="Proteomes" id="UP000191931">
    <property type="component" value="Unassembled WGS sequence"/>
</dbReference>
<reference evidence="2 3" key="1">
    <citation type="submission" date="2017-03" db="EMBL/GenBank/DDBJ databases">
        <authorList>
            <person name="Afonso C.L."/>
            <person name="Miller P.J."/>
            <person name="Scott M.A."/>
            <person name="Spackman E."/>
            <person name="Goraichik I."/>
            <person name="Dimitrov K.M."/>
            <person name="Suarez D.L."/>
            <person name="Swayne D.E."/>
        </authorList>
    </citation>
    <scope>NUCLEOTIDE SEQUENCE [LARGE SCALE GENOMIC DNA]</scope>
    <source>
        <strain evidence="2">PRJEB14757</strain>
    </source>
</reference>
<dbReference type="RefSeq" id="WP_080805589.1">
    <property type="nucleotide sequence ID" value="NZ_LT828551.1"/>
</dbReference>
<dbReference type="EMBL" id="FWEV01000075">
    <property type="protein sequence ID" value="SLM28982.1"/>
    <property type="molecule type" value="Genomic_DNA"/>
</dbReference>
<organism evidence="2 3">
    <name type="scientific">Desulfamplus magnetovallimortis</name>
    <dbReference type="NCBI Taxonomy" id="1246637"/>
    <lineage>
        <taxon>Bacteria</taxon>
        <taxon>Pseudomonadati</taxon>
        <taxon>Thermodesulfobacteriota</taxon>
        <taxon>Desulfobacteria</taxon>
        <taxon>Desulfobacterales</taxon>
        <taxon>Desulfobacteraceae</taxon>
        <taxon>Desulfamplus</taxon>
    </lineage>
</organism>
<proteinExistence type="inferred from homology"/>
<gene>
    <name evidence="2" type="ORF">MTBBW1_1660003</name>
</gene>
<dbReference type="STRING" id="1246637.MTBBW1_1660003"/>
<comment type="similarity">
    <text evidence="1">Belongs to the phD/YefM antitoxin family.</text>
</comment>
<dbReference type="AlphaFoldDB" id="A0A1W1H944"/>
<dbReference type="InterPro" id="IPR036165">
    <property type="entry name" value="YefM-like_sf"/>
</dbReference>
<evidence type="ECO:0000256" key="1">
    <source>
        <dbReference type="ARBA" id="ARBA00009981"/>
    </source>
</evidence>
<protein>
    <submittedName>
        <fullName evidence="2">Prevent-host-death family protein</fullName>
    </submittedName>
</protein>
<dbReference type="SUPFAM" id="SSF143120">
    <property type="entry name" value="YefM-like"/>
    <property type="match status" value="1"/>
</dbReference>
<name>A0A1W1H944_9BACT</name>
<accession>A0A1W1H944</accession>
<evidence type="ECO:0000313" key="3">
    <source>
        <dbReference type="Proteomes" id="UP000191931"/>
    </source>
</evidence>